<sequence length="281" mass="31127">MAYGISTYAYFWRISERAPKPLSLLDMLVDTKEQGGEVFQICDYPAIESYDRTRLADIRDAARDLGLCLELGTRGVRSEHLAKYLDIAHQLDVTLVRSMMNTVGHRPGVDEAVALLRQTLPGYTQAGVTLGLETYEQVSTDDLLAVVTGVDSERLGVVLDPGNSVARLERPVDVVDATAPYVVNIHVKDFAFTRRDGWVGFTYAGCPLGTGLLDYDGMIAAVRPQERGINQIVEHWLPWQDEGFDATARLEHQWTQHSISTLLSNTDSSTTPLSTTPLRSE</sequence>
<gene>
    <name evidence="2" type="ORF">ACEG43_04700</name>
</gene>
<dbReference type="InterPro" id="IPR050312">
    <property type="entry name" value="IolE/XylAMocC-like"/>
</dbReference>
<dbReference type="EMBL" id="JBGOSP010000002">
    <property type="protein sequence ID" value="MFA3835488.1"/>
    <property type="molecule type" value="Genomic_DNA"/>
</dbReference>
<comment type="caution">
    <text evidence="2">The sequence shown here is derived from an EMBL/GenBank/DDBJ whole genome shotgun (WGS) entry which is preliminary data.</text>
</comment>
<dbReference type="InterPro" id="IPR013022">
    <property type="entry name" value="Xyl_isomerase-like_TIM-brl"/>
</dbReference>
<name>A0ABV4SAX9_9ACTN</name>
<dbReference type="SUPFAM" id="SSF51658">
    <property type="entry name" value="Xylose isomerase-like"/>
    <property type="match status" value="1"/>
</dbReference>
<dbReference type="Pfam" id="PF01261">
    <property type="entry name" value="AP_endonuc_2"/>
    <property type="match status" value="1"/>
</dbReference>
<dbReference type="GO" id="GO:0016853">
    <property type="term" value="F:isomerase activity"/>
    <property type="evidence" value="ECO:0007669"/>
    <property type="project" value="UniProtKB-KW"/>
</dbReference>
<dbReference type="PANTHER" id="PTHR12110">
    <property type="entry name" value="HYDROXYPYRUVATE ISOMERASE"/>
    <property type="match status" value="1"/>
</dbReference>
<dbReference type="Proteomes" id="UP001571476">
    <property type="component" value="Unassembled WGS sequence"/>
</dbReference>
<protein>
    <submittedName>
        <fullName evidence="2">Sugar phosphate isomerase/epimerase family protein</fullName>
    </submittedName>
</protein>
<accession>A0ABV4SAX9</accession>
<dbReference type="InterPro" id="IPR036237">
    <property type="entry name" value="Xyl_isomerase-like_sf"/>
</dbReference>
<evidence type="ECO:0000313" key="3">
    <source>
        <dbReference type="Proteomes" id="UP001571476"/>
    </source>
</evidence>
<dbReference type="RefSeq" id="WP_372561483.1">
    <property type="nucleotide sequence ID" value="NZ_JBGOSP010000002.1"/>
</dbReference>
<proteinExistence type="predicted"/>
<evidence type="ECO:0000259" key="1">
    <source>
        <dbReference type="Pfam" id="PF01261"/>
    </source>
</evidence>
<keyword evidence="2" id="KW-0413">Isomerase</keyword>
<organism evidence="2 3">
    <name type="scientific">Streptomyces aureus</name>
    <dbReference type="NCBI Taxonomy" id="193461"/>
    <lineage>
        <taxon>Bacteria</taxon>
        <taxon>Bacillati</taxon>
        <taxon>Actinomycetota</taxon>
        <taxon>Actinomycetes</taxon>
        <taxon>Kitasatosporales</taxon>
        <taxon>Streptomycetaceae</taxon>
        <taxon>Streptomyces</taxon>
    </lineage>
</organism>
<evidence type="ECO:0000313" key="2">
    <source>
        <dbReference type="EMBL" id="MFA3835488.1"/>
    </source>
</evidence>
<feature type="domain" description="Xylose isomerase-like TIM barrel" evidence="1">
    <location>
        <begin position="37"/>
        <end position="239"/>
    </location>
</feature>
<keyword evidence="3" id="KW-1185">Reference proteome</keyword>
<dbReference type="PANTHER" id="PTHR12110:SF52">
    <property type="entry name" value="XYLOSE ISOMERASE"/>
    <property type="match status" value="1"/>
</dbReference>
<dbReference type="Gene3D" id="3.20.20.150">
    <property type="entry name" value="Divalent-metal-dependent TIM barrel enzymes"/>
    <property type="match status" value="1"/>
</dbReference>
<reference evidence="2 3" key="1">
    <citation type="submission" date="2024-08" db="EMBL/GenBank/DDBJ databases">
        <title>Genome sequence of Streptomyces aureus CACIA-1.46HGO.</title>
        <authorList>
            <person name="Evangelista-Martinez Z."/>
        </authorList>
    </citation>
    <scope>NUCLEOTIDE SEQUENCE [LARGE SCALE GENOMIC DNA]</scope>
    <source>
        <strain evidence="2 3">CACIA-1.46HGO</strain>
    </source>
</reference>